<dbReference type="GO" id="GO:0055085">
    <property type="term" value="P:transmembrane transport"/>
    <property type="evidence" value="ECO:0007669"/>
    <property type="project" value="InterPro"/>
</dbReference>
<evidence type="ECO:0000313" key="11">
    <source>
        <dbReference type="Proteomes" id="UP000371041"/>
    </source>
</evidence>
<evidence type="ECO:0000256" key="5">
    <source>
        <dbReference type="ARBA" id="ARBA00022989"/>
    </source>
</evidence>
<organism evidence="10 11">
    <name type="scientific">Allosaccharopolyspora coralli</name>
    <dbReference type="NCBI Taxonomy" id="2665642"/>
    <lineage>
        <taxon>Bacteria</taxon>
        <taxon>Bacillati</taxon>
        <taxon>Actinomycetota</taxon>
        <taxon>Actinomycetes</taxon>
        <taxon>Pseudonocardiales</taxon>
        <taxon>Pseudonocardiaceae</taxon>
        <taxon>Allosaccharopolyspora</taxon>
    </lineage>
</organism>
<feature type="transmembrane region" description="Helical" evidence="7">
    <location>
        <begin position="197"/>
        <end position="216"/>
    </location>
</feature>
<dbReference type="Proteomes" id="UP000371041">
    <property type="component" value="Chromosome"/>
</dbReference>
<feature type="transmembrane region" description="Helical" evidence="7">
    <location>
        <begin position="294"/>
        <end position="322"/>
    </location>
</feature>
<dbReference type="RefSeq" id="WP_154076644.1">
    <property type="nucleotide sequence ID" value="NZ_CP045929.1"/>
</dbReference>
<evidence type="ECO:0000256" key="7">
    <source>
        <dbReference type="RuleBase" id="RU363032"/>
    </source>
</evidence>
<keyword evidence="3" id="KW-1003">Cell membrane</keyword>
<evidence type="ECO:0000256" key="6">
    <source>
        <dbReference type="ARBA" id="ARBA00023136"/>
    </source>
</evidence>
<dbReference type="PROSITE" id="PS50928">
    <property type="entry name" value="ABC_TM1"/>
    <property type="match status" value="1"/>
</dbReference>
<dbReference type="AlphaFoldDB" id="A0A5Q3Q609"/>
<feature type="transmembrane region" description="Helical" evidence="7">
    <location>
        <begin position="144"/>
        <end position="164"/>
    </location>
</feature>
<accession>A0A5Q3Q609</accession>
<feature type="transmembrane region" description="Helical" evidence="7">
    <location>
        <begin position="237"/>
        <end position="255"/>
    </location>
</feature>
<feature type="transmembrane region" description="Helical" evidence="7">
    <location>
        <begin position="112"/>
        <end position="132"/>
    </location>
</feature>
<keyword evidence="5 7" id="KW-1133">Transmembrane helix</keyword>
<dbReference type="PANTHER" id="PTHR43005">
    <property type="entry name" value="BLR7065 PROTEIN"/>
    <property type="match status" value="1"/>
</dbReference>
<feature type="region of interest" description="Disordered" evidence="8">
    <location>
        <begin position="1"/>
        <end position="31"/>
    </location>
</feature>
<reference evidence="11" key="1">
    <citation type="submission" date="2019-11" db="EMBL/GenBank/DDBJ databases">
        <title>The complete genome sequence of Saccharopolyspora sp. E2A.</title>
        <authorList>
            <person name="Zhang G."/>
        </authorList>
    </citation>
    <scope>NUCLEOTIDE SEQUENCE [LARGE SCALE GENOMIC DNA]</scope>
    <source>
        <strain evidence="11">E2A</strain>
    </source>
</reference>
<dbReference type="Pfam" id="PF00528">
    <property type="entry name" value="BPD_transp_1"/>
    <property type="match status" value="1"/>
</dbReference>
<name>A0A5Q3Q609_9PSEU</name>
<dbReference type="SUPFAM" id="SSF161098">
    <property type="entry name" value="MetI-like"/>
    <property type="match status" value="1"/>
</dbReference>
<evidence type="ECO:0000256" key="1">
    <source>
        <dbReference type="ARBA" id="ARBA00004651"/>
    </source>
</evidence>
<dbReference type="InterPro" id="IPR000515">
    <property type="entry name" value="MetI-like"/>
</dbReference>
<dbReference type="CDD" id="cd06261">
    <property type="entry name" value="TM_PBP2"/>
    <property type="match status" value="1"/>
</dbReference>
<dbReference type="Gene3D" id="1.10.3720.10">
    <property type="entry name" value="MetI-like"/>
    <property type="match status" value="1"/>
</dbReference>
<evidence type="ECO:0000313" key="10">
    <source>
        <dbReference type="EMBL" id="QGK70061.1"/>
    </source>
</evidence>
<keyword evidence="4 7" id="KW-0812">Transmembrane</keyword>
<keyword evidence="11" id="KW-1185">Reference proteome</keyword>
<keyword evidence="2 7" id="KW-0813">Transport</keyword>
<sequence length="342" mass="37122">MSVEVTGRPPGTDDPESSSAPSTGTRRRRSVKKGTGRLAAILVSPTLIVLGLVVAYPILSALHESLFRARDDLDAQGFVIEGDVFVGARNFTDILFGPEAERFWNAFWNTTFFTVTTVALETVLGVAMALVMHRALRGRAFVRASILVPWAVPTAVSALMWRWIFAPDGIANLALGRQILWSADAVAAKVAVITAEVWKTAPFVGLLVLAGLQLIPQEVHEAARVDGASGWSRFWRITLPLIKPALLVAVLFRMLDALRMFDLPFVLIGQQKDSVETLSMLAWTEATNIQFGPAAAYATIMFAYVALVAFAFVKMLGADVIGDARTSVRRKRSAPAGKEAAR</sequence>
<dbReference type="GO" id="GO:0005886">
    <property type="term" value="C:plasma membrane"/>
    <property type="evidence" value="ECO:0007669"/>
    <property type="project" value="UniProtKB-SubCell"/>
</dbReference>
<gene>
    <name evidence="10" type="ORF">GIY23_11490</name>
</gene>
<evidence type="ECO:0000256" key="4">
    <source>
        <dbReference type="ARBA" id="ARBA00022692"/>
    </source>
</evidence>
<evidence type="ECO:0000256" key="3">
    <source>
        <dbReference type="ARBA" id="ARBA00022475"/>
    </source>
</evidence>
<evidence type="ECO:0000259" key="9">
    <source>
        <dbReference type="PROSITE" id="PS50928"/>
    </source>
</evidence>
<comment type="subcellular location">
    <subcellularLocation>
        <location evidence="1 7">Cell membrane</location>
        <topology evidence="1 7">Multi-pass membrane protein</topology>
    </subcellularLocation>
</comment>
<keyword evidence="6 7" id="KW-0472">Membrane</keyword>
<evidence type="ECO:0000256" key="8">
    <source>
        <dbReference type="SAM" id="MobiDB-lite"/>
    </source>
</evidence>
<comment type="similarity">
    <text evidence="7">Belongs to the binding-protein-dependent transport system permease family.</text>
</comment>
<protein>
    <submittedName>
        <fullName evidence="10">ABC transporter permease subunit</fullName>
    </submittedName>
</protein>
<feature type="transmembrane region" description="Helical" evidence="7">
    <location>
        <begin position="38"/>
        <end position="59"/>
    </location>
</feature>
<dbReference type="PANTHER" id="PTHR43005:SF1">
    <property type="entry name" value="SPERMIDINE_PUTRESCINE TRANSPORT SYSTEM PERMEASE PROTEIN"/>
    <property type="match status" value="1"/>
</dbReference>
<dbReference type="InterPro" id="IPR035906">
    <property type="entry name" value="MetI-like_sf"/>
</dbReference>
<dbReference type="EMBL" id="CP045929">
    <property type="protein sequence ID" value="QGK70061.1"/>
    <property type="molecule type" value="Genomic_DNA"/>
</dbReference>
<proteinExistence type="inferred from homology"/>
<evidence type="ECO:0000256" key="2">
    <source>
        <dbReference type="ARBA" id="ARBA00022448"/>
    </source>
</evidence>
<feature type="domain" description="ABC transmembrane type-1" evidence="9">
    <location>
        <begin position="107"/>
        <end position="312"/>
    </location>
</feature>
<dbReference type="KEGG" id="sace:GIY23_11490"/>